<accession>A0ABR8QDY0</accession>
<evidence type="ECO:0000256" key="1">
    <source>
        <dbReference type="SAM" id="Phobius"/>
    </source>
</evidence>
<comment type="caution">
    <text evidence="2">The sequence shown here is derived from an EMBL/GenBank/DDBJ whole genome shotgun (WGS) entry which is preliminary data.</text>
</comment>
<protein>
    <submittedName>
        <fullName evidence="2">Uncharacterized protein</fullName>
    </submittedName>
</protein>
<sequence length="423" mass="45957">MQWSTILPVACGVAICWWVGRALLAAPPRVKQGVALLAICALAAIMFWTDWPHARLAQFWAEHAIVSGTVTSILLLGAGLLAVDARAERLRGERTDQVMRLALQELDAPATELLAVARAAAEHDDTDGTPLSLSTEDVMRFEGARARMLESVVAWMPVLSGLADGRGADPLAASALLRSALREVAPPQIPRDAPDHDRAWVRWQVDAARLAVAYGLWAFGLGVPVDDEPSYGGEADARLWGLGTPHGRPLDGAAHLHRLRMANMRDNARRHSRPSPGRWLRLGRPVARHDTAILRAPHLQHVDLCRVVDGAVRHVRGSWGHGAVTWSRPDETVLVLADEAELRREVVFCGVLHADEGLSTEISVTRQDGGAVLRLSGRQPLRVLDGIDASHPGVRTSRSGPHDEVQWIEQWFPTAGARVGADA</sequence>
<gene>
    <name evidence="2" type="ORF">H9657_10220</name>
</gene>
<feature type="transmembrane region" description="Helical" evidence="1">
    <location>
        <begin position="33"/>
        <end position="51"/>
    </location>
</feature>
<dbReference type="RefSeq" id="WP_191782988.1">
    <property type="nucleotide sequence ID" value="NZ_JACSQV010000007.1"/>
</dbReference>
<dbReference type="EMBL" id="JACSQV010000007">
    <property type="protein sequence ID" value="MBD7918647.1"/>
    <property type="molecule type" value="Genomic_DNA"/>
</dbReference>
<keyword evidence="3" id="KW-1185">Reference proteome</keyword>
<proteinExistence type="predicted"/>
<reference evidence="2 3" key="1">
    <citation type="submission" date="2020-08" db="EMBL/GenBank/DDBJ databases">
        <title>A Genomic Blueprint of the Chicken Gut Microbiome.</title>
        <authorList>
            <person name="Gilroy R."/>
            <person name="Ravi A."/>
            <person name="Getino M."/>
            <person name="Pursley I."/>
            <person name="Horton D.L."/>
            <person name="Alikhan N.-F."/>
            <person name="Baker D."/>
            <person name="Gharbi K."/>
            <person name="Hall N."/>
            <person name="Watson M."/>
            <person name="Adriaenssens E.M."/>
            <person name="Foster-Nyarko E."/>
            <person name="Jarju S."/>
            <person name="Secka A."/>
            <person name="Antonio M."/>
            <person name="Oren A."/>
            <person name="Chaudhuri R."/>
            <person name="La Ragione R.M."/>
            <person name="Hildebrand F."/>
            <person name="Pallen M.J."/>
        </authorList>
    </citation>
    <scope>NUCLEOTIDE SEQUENCE [LARGE SCALE GENOMIC DNA]</scope>
    <source>
        <strain evidence="2 3">Sa3CUA2</strain>
    </source>
</reference>
<keyword evidence="1" id="KW-0472">Membrane</keyword>
<feature type="transmembrane region" description="Helical" evidence="1">
    <location>
        <begin position="6"/>
        <end position="26"/>
    </location>
</feature>
<dbReference type="Proteomes" id="UP000604241">
    <property type="component" value="Unassembled WGS sequence"/>
</dbReference>
<keyword evidence="1" id="KW-0812">Transmembrane</keyword>
<organism evidence="2 3">
    <name type="scientific">Cellulomonas avistercoris</name>
    <dbReference type="NCBI Taxonomy" id="2762242"/>
    <lineage>
        <taxon>Bacteria</taxon>
        <taxon>Bacillati</taxon>
        <taxon>Actinomycetota</taxon>
        <taxon>Actinomycetes</taxon>
        <taxon>Micrococcales</taxon>
        <taxon>Cellulomonadaceae</taxon>
        <taxon>Cellulomonas</taxon>
    </lineage>
</organism>
<name>A0ABR8QDY0_9CELL</name>
<evidence type="ECO:0000313" key="2">
    <source>
        <dbReference type="EMBL" id="MBD7918647.1"/>
    </source>
</evidence>
<feature type="transmembrane region" description="Helical" evidence="1">
    <location>
        <begin position="63"/>
        <end position="83"/>
    </location>
</feature>
<evidence type="ECO:0000313" key="3">
    <source>
        <dbReference type="Proteomes" id="UP000604241"/>
    </source>
</evidence>
<keyword evidence="1" id="KW-1133">Transmembrane helix</keyword>